<dbReference type="EMBL" id="BAABLK010000034">
    <property type="protein sequence ID" value="GAA5228069.1"/>
    <property type="molecule type" value="Genomic_DNA"/>
</dbReference>
<comment type="caution">
    <text evidence="1">The sequence shown here is derived from an EMBL/GenBank/DDBJ whole genome shotgun (WGS) entry which is preliminary data.</text>
</comment>
<name>A0ABP9TSJ4_9MICC</name>
<evidence type="ECO:0000313" key="1">
    <source>
        <dbReference type="EMBL" id="GAA5228069.1"/>
    </source>
</evidence>
<proteinExistence type="predicted"/>
<dbReference type="Proteomes" id="UP001501257">
    <property type="component" value="Unassembled WGS sequence"/>
</dbReference>
<protein>
    <submittedName>
        <fullName evidence="1">Uncharacterized protein</fullName>
    </submittedName>
</protein>
<gene>
    <name evidence="1" type="ORF">GCM10025778_26020</name>
</gene>
<keyword evidence="2" id="KW-1185">Reference proteome</keyword>
<sequence>MREVIKRGGMGVRHSFGPSDNKNGVLVIQVTAAGHAKVCPITSMTVQGCGLCGERLISAFNGWWFPFRGPFGTGSRFARARDLRAEATGIRGAPNAARCALARIRL</sequence>
<evidence type="ECO:0000313" key="2">
    <source>
        <dbReference type="Proteomes" id="UP001501257"/>
    </source>
</evidence>
<reference evidence="2" key="1">
    <citation type="journal article" date="2019" name="Int. J. Syst. Evol. Microbiol.">
        <title>The Global Catalogue of Microorganisms (GCM) 10K type strain sequencing project: providing services to taxonomists for standard genome sequencing and annotation.</title>
        <authorList>
            <consortium name="The Broad Institute Genomics Platform"/>
            <consortium name="The Broad Institute Genome Sequencing Center for Infectious Disease"/>
            <person name="Wu L."/>
            <person name="Ma J."/>
        </authorList>
    </citation>
    <scope>NUCLEOTIDE SEQUENCE [LARGE SCALE GENOMIC DNA]</scope>
    <source>
        <strain evidence="2">JCM 18952</strain>
    </source>
</reference>
<accession>A0ABP9TSJ4</accession>
<organism evidence="1 2">
    <name type="scientific">Paeniglutamicibacter antarcticus</name>
    <dbReference type="NCBI Taxonomy" id="494023"/>
    <lineage>
        <taxon>Bacteria</taxon>
        <taxon>Bacillati</taxon>
        <taxon>Actinomycetota</taxon>
        <taxon>Actinomycetes</taxon>
        <taxon>Micrococcales</taxon>
        <taxon>Micrococcaceae</taxon>
        <taxon>Paeniglutamicibacter</taxon>
    </lineage>
</organism>